<proteinExistence type="predicted"/>
<name>A0A108EVA5_9BURK</name>
<sequence length="85" mass="9482">MNQGKKPVARRSTPLETQIRRVLHAPGSTICGAAARGAARRPTDFTQPPCGNRPARLARERQHRRVFIVVSFPQQKLSEWRAAPA</sequence>
<protein>
    <submittedName>
        <fullName evidence="2">Uncharacterized protein</fullName>
    </submittedName>
</protein>
<gene>
    <name evidence="2" type="ORF">WT83_11515</name>
</gene>
<evidence type="ECO:0000313" key="3">
    <source>
        <dbReference type="Proteomes" id="UP000068016"/>
    </source>
</evidence>
<dbReference type="Proteomes" id="UP000068016">
    <property type="component" value="Unassembled WGS sequence"/>
</dbReference>
<evidence type="ECO:0000256" key="1">
    <source>
        <dbReference type="SAM" id="MobiDB-lite"/>
    </source>
</evidence>
<accession>A0A108EVA5</accession>
<comment type="caution">
    <text evidence="2">The sequence shown here is derived from an EMBL/GenBank/DDBJ whole genome shotgun (WGS) entry which is preliminary data.</text>
</comment>
<evidence type="ECO:0000313" key="2">
    <source>
        <dbReference type="EMBL" id="KWN18096.1"/>
    </source>
</evidence>
<reference evidence="2 3" key="1">
    <citation type="submission" date="2015-11" db="EMBL/GenBank/DDBJ databases">
        <title>Expanding the genomic diversity of Burkholderia species for the development of highly accurate diagnostics.</title>
        <authorList>
            <person name="Sahl J."/>
            <person name="Keim P."/>
            <person name="Wagner D."/>
        </authorList>
    </citation>
    <scope>NUCLEOTIDE SEQUENCE [LARGE SCALE GENOMIC DNA]</scope>
    <source>
        <strain evidence="2 3">MSMB793WGS</strain>
    </source>
</reference>
<dbReference type="EMBL" id="LPLZ01000033">
    <property type="protein sequence ID" value="KWN18096.1"/>
    <property type="molecule type" value="Genomic_DNA"/>
</dbReference>
<dbReference type="AlphaFoldDB" id="A0A108EVA5"/>
<feature type="region of interest" description="Disordered" evidence="1">
    <location>
        <begin position="34"/>
        <end position="55"/>
    </location>
</feature>
<organism evidence="2 3">
    <name type="scientific">Burkholderia territorii</name>
    <dbReference type="NCBI Taxonomy" id="1503055"/>
    <lineage>
        <taxon>Bacteria</taxon>
        <taxon>Pseudomonadati</taxon>
        <taxon>Pseudomonadota</taxon>
        <taxon>Betaproteobacteria</taxon>
        <taxon>Burkholderiales</taxon>
        <taxon>Burkholderiaceae</taxon>
        <taxon>Burkholderia</taxon>
        <taxon>Burkholderia cepacia complex</taxon>
    </lineage>
</organism>